<protein>
    <submittedName>
        <fullName evidence="3">Epsin-1</fullName>
    </submittedName>
</protein>
<dbReference type="PANTHER" id="PTHR44826">
    <property type="entry name" value="SPORE COAT PROTEIN SP85"/>
    <property type="match status" value="1"/>
</dbReference>
<dbReference type="PANTHER" id="PTHR44826:SF5">
    <property type="entry name" value="DYNEIN HEAVY CHAIN"/>
    <property type="match status" value="1"/>
</dbReference>
<dbReference type="InterPro" id="IPR051860">
    <property type="entry name" value="Plasmodium_CSP_Invasion"/>
</dbReference>
<evidence type="ECO:0000256" key="1">
    <source>
        <dbReference type="SAM" id="MobiDB-lite"/>
    </source>
</evidence>
<feature type="compositionally biased region" description="Polar residues" evidence="1">
    <location>
        <begin position="1"/>
        <end position="21"/>
    </location>
</feature>
<dbReference type="Pfam" id="PF18758">
    <property type="entry name" value="KDZ"/>
    <property type="match status" value="1"/>
</dbReference>
<evidence type="ECO:0000313" key="4">
    <source>
        <dbReference type="Proteomes" id="UP000646548"/>
    </source>
</evidence>
<feature type="region of interest" description="Disordered" evidence="1">
    <location>
        <begin position="747"/>
        <end position="790"/>
    </location>
</feature>
<feature type="region of interest" description="Disordered" evidence="1">
    <location>
        <begin position="451"/>
        <end position="539"/>
    </location>
</feature>
<evidence type="ECO:0000313" key="3">
    <source>
        <dbReference type="EMBL" id="KAF6736917.1"/>
    </source>
</evidence>
<dbReference type="Pfam" id="PF18804">
    <property type="entry name" value="CxC3"/>
    <property type="match status" value="1"/>
</dbReference>
<dbReference type="Proteomes" id="UP000646548">
    <property type="component" value="Unassembled WGS sequence"/>
</dbReference>
<feature type="compositionally biased region" description="Low complexity" evidence="1">
    <location>
        <begin position="775"/>
        <end position="790"/>
    </location>
</feature>
<feature type="domain" description="CxC3 like cysteine cluster" evidence="2">
    <location>
        <begin position="30"/>
        <end position="99"/>
    </location>
</feature>
<accession>A0A834L0A8</accession>
<gene>
    <name evidence="3" type="ORF">FQA47_006489</name>
</gene>
<proteinExistence type="predicted"/>
<feature type="compositionally biased region" description="Polar residues" evidence="1">
    <location>
        <begin position="558"/>
        <end position="675"/>
    </location>
</feature>
<name>A0A834L0A8_ORYME</name>
<sequence length="790" mass="85589">MAATQSMEQPCMPSTSGQQDVPGTCTPDIGRYNLSLPTVSCSCGKILDVGIGDLVDSGYWPATVNFETVHTMDLFTSYEDLKITAPAMSRHAFIGMLEQRTKVFGRSGKICGDTIQTSFLEWCYAKFEVEKLSQVHHFDCPVCTPSMLAVAVDGNRKLYCFRSQPGYGPDGFFDGVFTAKDAEVASFVDYIHESTQHNPGKGRCGTAEWLAARETSHKSASKVDEEGVEVAVCRHGILLKALNMFRGEIFAYPLYIQKVLTTKNVEFFCSDVICKYWPYLQRVAIGWNKRKVEKLDLTLAKRYIKTVQRISEASADLGKLTQYLSIQEDMVQQWVSDVKEWAADGNKRRHQLRKKIASEKRALEDAIRKRNADLDESDKLPSAYALFSVDNYSWPWECNMDALTEEGRDGLQCLLKRRLAELCAQQDAARKTYKQVLGTQALCLDDATEEESIDSSWTNPQPSTTPAIQPSTSTAIQPSTTPAIQPSTSTAIQPSSTPAIQPSTTPAIQPSTSTPAIQPSTTPAIQPSTSTANQPSTTPAIQLSTTPAIQLSTTPAIQPSTSTAIQPSTTPAIQPSTTPAIQPSTTPAIQPSTTPAIQPSTTPAIQLSTSGAIQPSTTPAIQPSTTPAIQPSTTPAIQPSTSAAIQPSTMPAIQPSTTPAIKPSTSAAIQPSTTPAVHHTSHQAVNLTSHPAIHHASHPAVHHTSHPVVHHTSHPAVNLRSHPAVHHTSHPAVNLTSHPAILHTSHPAVHHTSRPLHQPSSRQPHQPSSHPPCQPSSRQPHQPSHSHTLL</sequence>
<feature type="region of interest" description="Disordered" evidence="1">
    <location>
        <begin position="558"/>
        <end position="682"/>
    </location>
</feature>
<reference evidence="3" key="1">
    <citation type="journal article" name="BMC Genomics">
        <title>Long-read sequencing and de novo genome assembly of marine medaka (Oryzias melastigma).</title>
        <authorList>
            <person name="Liang P."/>
            <person name="Saqib H.S.A."/>
            <person name="Ni X."/>
            <person name="Shen Y."/>
        </authorList>
    </citation>
    <scope>NUCLEOTIDE SEQUENCE</scope>
    <source>
        <strain evidence="3">Bigg-433</strain>
    </source>
</reference>
<dbReference type="AlphaFoldDB" id="A0A834L0A8"/>
<dbReference type="InterPro" id="IPR040564">
    <property type="entry name" value="CxC3-like"/>
</dbReference>
<organism evidence="3 4">
    <name type="scientific">Oryzias melastigma</name>
    <name type="common">Marine medaka</name>
    <dbReference type="NCBI Taxonomy" id="30732"/>
    <lineage>
        <taxon>Eukaryota</taxon>
        <taxon>Metazoa</taxon>
        <taxon>Chordata</taxon>
        <taxon>Craniata</taxon>
        <taxon>Vertebrata</taxon>
        <taxon>Euteleostomi</taxon>
        <taxon>Actinopterygii</taxon>
        <taxon>Neopterygii</taxon>
        <taxon>Teleostei</taxon>
        <taxon>Neoteleostei</taxon>
        <taxon>Acanthomorphata</taxon>
        <taxon>Ovalentaria</taxon>
        <taxon>Atherinomorphae</taxon>
        <taxon>Beloniformes</taxon>
        <taxon>Adrianichthyidae</taxon>
        <taxon>Oryziinae</taxon>
        <taxon>Oryzias</taxon>
    </lineage>
</organism>
<evidence type="ECO:0000259" key="2">
    <source>
        <dbReference type="Pfam" id="PF18804"/>
    </source>
</evidence>
<dbReference type="InterPro" id="IPR040521">
    <property type="entry name" value="KDZ"/>
</dbReference>
<dbReference type="EMBL" id="WKFB01000076">
    <property type="protein sequence ID" value="KAF6736917.1"/>
    <property type="molecule type" value="Genomic_DNA"/>
</dbReference>
<feature type="region of interest" description="Disordered" evidence="1">
    <location>
        <begin position="1"/>
        <end position="23"/>
    </location>
</feature>
<feature type="compositionally biased region" description="Polar residues" evidence="1">
    <location>
        <begin position="454"/>
        <end position="539"/>
    </location>
</feature>
<comment type="caution">
    <text evidence="3">The sequence shown here is derived from an EMBL/GenBank/DDBJ whole genome shotgun (WGS) entry which is preliminary data.</text>
</comment>
<feature type="compositionally biased region" description="Low complexity" evidence="1">
    <location>
        <begin position="757"/>
        <end position="768"/>
    </location>
</feature>